<name>A0ACC1R067_9HYPO</name>
<dbReference type="EMBL" id="JANAKD010000314">
    <property type="protein sequence ID" value="KAJ3495086.1"/>
    <property type="molecule type" value="Genomic_DNA"/>
</dbReference>
<protein>
    <submittedName>
        <fullName evidence="1">Uncharacterized protein</fullName>
    </submittedName>
</protein>
<proteinExistence type="predicted"/>
<keyword evidence="2" id="KW-1185">Reference proteome</keyword>
<gene>
    <name evidence="1" type="ORF">NLG97_g3647</name>
</gene>
<dbReference type="Proteomes" id="UP001148737">
    <property type="component" value="Unassembled WGS sequence"/>
</dbReference>
<organism evidence="1 2">
    <name type="scientific">Lecanicillium saksenae</name>
    <dbReference type="NCBI Taxonomy" id="468837"/>
    <lineage>
        <taxon>Eukaryota</taxon>
        <taxon>Fungi</taxon>
        <taxon>Dikarya</taxon>
        <taxon>Ascomycota</taxon>
        <taxon>Pezizomycotina</taxon>
        <taxon>Sordariomycetes</taxon>
        <taxon>Hypocreomycetidae</taxon>
        <taxon>Hypocreales</taxon>
        <taxon>Cordycipitaceae</taxon>
        <taxon>Lecanicillium</taxon>
    </lineage>
</organism>
<sequence>MRYATIFTGMFIYGFIATALPLMMAERSISPEVIIRILSEAAITSRQAVDGGGYNTGVPGGEPFLESDVDAGGESVVGNDAVGVASGLTGQGGAGSSALNSQTQGSTTVFCSLFACASASQSDGQVSTTARGAHINATGPLIQVQGPLISIYASRKSMSNISNSTATQ</sequence>
<reference evidence="1" key="1">
    <citation type="submission" date="2022-07" db="EMBL/GenBank/DDBJ databases">
        <title>Genome Sequence of Lecanicillium saksenae.</title>
        <authorList>
            <person name="Buettner E."/>
        </authorList>
    </citation>
    <scope>NUCLEOTIDE SEQUENCE</scope>
    <source>
        <strain evidence="1">VT-O1</strain>
    </source>
</reference>
<evidence type="ECO:0000313" key="1">
    <source>
        <dbReference type="EMBL" id="KAJ3495086.1"/>
    </source>
</evidence>
<comment type="caution">
    <text evidence="1">The sequence shown here is derived from an EMBL/GenBank/DDBJ whole genome shotgun (WGS) entry which is preliminary data.</text>
</comment>
<evidence type="ECO:0000313" key="2">
    <source>
        <dbReference type="Proteomes" id="UP001148737"/>
    </source>
</evidence>
<accession>A0ACC1R067</accession>